<feature type="domain" description="FHA" evidence="2">
    <location>
        <begin position="222"/>
        <end position="272"/>
    </location>
</feature>
<gene>
    <name evidence="3" type="ORF">IW245_005945</name>
</gene>
<dbReference type="InterPro" id="IPR008984">
    <property type="entry name" value="SMAD_FHA_dom_sf"/>
</dbReference>
<evidence type="ECO:0000256" key="1">
    <source>
        <dbReference type="ARBA" id="ARBA00022553"/>
    </source>
</evidence>
<protein>
    <recommendedName>
        <fullName evidence="2">FHA domain-containing protein</fullName>
    </recommendedName>
</protein>
<proteinExistence type="predicted"/>
<keyword evidence="1" id="KW-0597">Phosphoprotein</keyword>
<dbReference type="InterPro" id="IPR000253">
    <property type="entry name" value="FHA_dom"/>
</dbReference>
<dbReference type="Pfam" id="PF00498">
    <property type="entry name" value="FHA"/>
    <property type="match status" value="1"/>
</dbReference>
<evidence type="ECO:0000313" key="4">
    <source>
        <dbReference type="Proteomes" id="UP000622552"/>
    </source>
</evidence>
<dbReference type="AlphaFoldDB" id="A0A8J7GKB3"/>
<keyword evidence="4" id="KW-1185">Reference proteome</keyword>
<dbReference type="RefSeq" id="WP_197006370.1">
    <property type="nucleotide sequence ID" value="NZ_BONS01000006.1"/>
</dbReference>
<sequence>MRFEISKVLDAIERRLSTDPALVGALVDVGEVLRAVDLDGGRPTYLPRLGAVVDALAVKLDDAAVPVYAIADKALLSSLELTSNEKMVLRRWADDGQIEVVASDPARRLVELAGITGLPVLSRHPLPVAMTMAPVPGLGGVVLIDRPGTAGPAQTAVLSRRWRCPDGEPVGIPTLLATGQPTCPRHGVALADEGPRPVSQAVTVWVGGTARTRFAVDALRPLVVGRSPAQGVMLGPWLDDESLQWISRAHVELTLAGNLLTVTDKSTNGTVVVRANGSRVELSRDQSELVGEADTVELHQGVELTHAGRRPSRAVSAGGGIMAEAPTIALRLPIRE</sequence>
<name>A0A8J7GKB3_9ACTN</name>
<dbReference type="Gene3D" id="2.60.200.20">
    <property type="match status" value="1"/>
</dbReference>
<dbReference type="Proteomes" id="UP000622552">
    <property type="component" value="Unassembled WGS sequence"/>
</dbReference>
<reference evidence="3" key="1">
    <citation type="submission" date="2020-11" db="EMBL/GenBank/DDBJ databases">
        <title>Sequencing the genomes of 1000 actinobacteria strains.</title>
        <authorList>
            <person name="Klenk H.-P."/>
        </authorList>
    </citation>
    <scope>NUCLEOTIDE SEQUENCE</scope>
    <source>
        <strain evidence="3">DSM 45356</strain>
    </source>
</reference>
<evidence type="ECO:0000313" key="3">
    <source>
        <dbReference type="EMBL" id="MBG6139751.1"/>
    </source>
</evidence>
<comment type="caution">
    <text evidence="3">The sequence shown here is derived from an EMBL/GenBank/DDBJ whole genome shotgun (WGS) entry which is preliminary data.</text>
</comment>
<dbReference type="EMBL" id="JADOUF010000001">
    <property type="protein sequence ID" value="MBG6139751.1"/>
    <property type="molecule type" value="Genomic_DNA"/>
</dbReference>
<organism evidence="3 4">
    <name type="scientific">Longispora fulva</name>
    <dbReference type="NCBI Taxonomy" id="619741"/>
    <lineage>
        <taxon>Bacteria</taxon>
        <taxon>Bacillati</taxon>
        <taxon>Actinomycetota</taxon>
        <taxon>Actinomycetes</taxon>
        <taxon>Micromonosporales</taxon>
        <taxon>Micromonosporaceae</taxon>
        <taxon>Longispora</taxon>
    </lineage>
</organism>
<evidence type="ECO:0000259" key="2">
    <source>
        <dbReference type="PROSITE" id="PS50006"/>
    </source>
</evidence>
<dbReference type="SUPFAM" id="SSF49879">
    <property type="entry name" value="SMAD/FHA domain"/>
    <property type="match status" value="1"/>
</dbReference>
<dbReference type="PROSITE" id="PS50006">
    <property type="entry name" value="FHA_DOMAIN"/>
    <property type="match status" value="1"/>
</dbReference>
<accession>A0A8J7GKB3</accession>